<evidence type="ECO:0000313" key="2">
    <source>
        <dbReference type="EMBL" id="VDL97888.1"/>
    </source>
</evidence>
<dbReference type="AlphaFoldDB" id="A0A183T4V5"/>
<sequence>MLRGVVCWVCMVSTASMKIACSSYEPTQSTVSSDQCILPPSDAREDDLDAPLVEALAPAELCPRAEERPAGRAGDKGDHGCQRADDHRLVISKMRFRLQPQRRPQGNRPPGKLNAVLLNVPAQHLYFRNELTWIPSATQTTLDYLPPATTSIPTTTAPLSAMETRCPPVLFDLQIHLTHQCGRSLANPTHRDGVNVKEEGHDVARADGFASPVSHCAHLRIRQPTGSEGGLILGVGKE</sequence>
<proteinExistence type="predicted"/>
<reference evidence="2 3" key="2">
    <citation type="submission" date="2018-11" db="EMBL/GenBank/DDBJ databases">
        <authorList>
            <consortium name="Pathogen Informatics"/>
        </authorList>
    </citation>
    <scope>NUCLEOTIDE SEQUENCE [LARGE SCALE GENOMIC DNA]</scope>
    <source>
        <strain evidence="2 3">NST_G2</strain>
    </source>
</reference>
<dbReference type="WBParaSite" id="SSLN_0001194801-mRNA-1">
    <property type="protein sequence ID" value="SSLN_0001194801-mRNA-1"/>
    <property type="gene ID" value="SSLN_0001194801"/>
</dbReference>
<evidence type="ECO:0000256" key="1">
    <source>
        <dbReference type="SAM" id="SignalP"/>
    </source>
</evidence>
<dbReference type="EMBL" id="UYSU01036582">
    <property type="protein sequence ID" value="VDL97888.1"/>
    <property type="molecule type" value="Genomic_DNA"/>
</dbReference>
<organism evidence="4">
    <name type="scientific">Schistocephalus solidus</name>
    <name type="common">Tapeworm</name>
    <dbReference type="NCBI Taxonomy" id="70667"/>
    <lineage>
        <taxon>Eukaryota</taxon>
        <taxon>Metazoa</taxon>
        <taxon>Spiralia</taxon>
        <taxon>Lophotrochozoa</taxon>
        <taxon>Platyhelminthes</taxon>
        <taxon>Cestoda</taxon>
        <taxon>Eucestoda</taxon>
        <taxon>Diphyllobothriidea</taxon>
        <taxon>Diphyllobothriidae</taxon>
        <taxon>Schistocephalus</taxon>
    </lineage>
</organism>
<gene>
    <name evidence="2" type="ORF">SSLN_LOCUS11503</name>
</gene>
<feature type="chain" id="PRO_5043141413" evidence="1">
    <location>
        <begin position="17"/>
        <end position="238"/>
    </location>
</feature>
<protein>
    <submittedName>
        <fullName evidence="4">Secreted protein</fullName>
    </submittedName>
</protein>
<name>A0A183T4V5_SCHSO</name>
<evidence type="ECO:0000313" key="4">
    <source>
        <dbReference type="WBParaSite" id="SSLN_0001194801-mRNA-1"/>
    </source>
</evidence>
<accession>A0A183T4V5</accession>
<feature type="signal peptide" evidence="1">
    <location>
        <begin position="1"/>
        <end position="16"/>
    </location>
</feature>
<keyword evidence="1" id="KW-0732">Signal</keyword>
<reference evidence="4" key="1">
    <citation type="submission" date="2016-06" db="UniProtKB">
        <authorList>
            <consortium name="WormBaseParasite"/>
        </authorList>
    </citation>
    <scope>IDENTIFICATION</scope>
</reference>
<dbReference type="Proteomes" id="UP000275846">
    <property type="component" value="Unassembled WGS sequence"/>
</dbReference>
<keyword evidence="3" id="KW-1185">Reference proteome</keyword>
<evidence type="ECO:0000313" key="3">
    <source>
        <dbReference type="Proteomes" id="UP000275846"/>
    </source>
</evidence>